<feature type="compositionally biased region" description="Low complexity" evidence="1">
    <location>
        <begin position="42"/>
        <end position="57"/>
    </location>
</feature>
<name>A0A9P7YNX9_9HELO</name>
<protein>
    <submittedName>
        <fullName evidence="2">Uncharacterized protein</fullName>
    </submittedName>
</protein>
<dbReference type="Proteomes" id="UP000824998">
    <property type="component" value="Unassembled WGS sequence"/>
</dbReference>
<accession>A0A9P7YNX9</accession>
<organism evidence="2 3">
    <name type="scientific">Amylocarpus encephaloides</name>
    <dbReference type="NCBI Taxonomy" id="45428"/>
    <lineage>
        <taxon>Eukaryota</taxon>
        <taxon>Fungi</taxon>
        <taxon>Dikarya</taxon>
        <taxon>Ascomycota</taxon>
        <taxon>Pezizomycotina</taxon>
        <taxon>Leotiomycetes</taxon>
        <taxon>Helotiales</taxon>
        <taxon>Helotiales incertae sedis</taxon>
        <taxon>Amylocarpus</taxon>
    </lineage>
</organism>
<gene>
    <name evidence="2" type="ORF">BJ875DRAFT_456522</name>
</gene>
<proteinExistence type="predicted"/>
<evidence type="ECO:0000313" key="2">
    <source>
        <dbReference type="EMBL" id="KAG9236463.1"/>
    </source>
</evidence>
<dbReference type="EMBL" id="MU251407">
    <property type="protein sequence ID" value="KAG9236463.1"/>
    <property type="molecule type" value="Genomic_DNA"/>
</dbReference>
<evidence type="ECO:0000256" key="1">
    <source>
        <dbReference type="SAM" id="MobiDB-lite"/>
    </source>
</evidence>
<feature type="region of interest" description="Disordered" evidence="1">
    <location>
        <begin position="15"/>
        <end position="67"/>
    </location>
</feature>
<comment type="caution">
    <text evidence="2">The sequence shown here is derived from an EMBL/GenBank/DDBJ whole genome shotgun (WGS) entry which is preliminary data.</text>
</comment>
<reference evidence="2" key="1">
    <citation type="journal article" date="2021" name="IMA Fungus">
        <title>Genomic characterization of three marine fungi, including Emericellopsis atlantica sp. nov. with signatures of a generalist lifestyle and marine biomass degradation.</title>
        <authorList>
            <person name="Hagestad O.C."/>
            <person name="Hou L."/>
            <person name="Andersen J.H."/>
            <person name="Hansen E.H."/>
            <person name="Altermark B."/>
            <person name="Li C."/>
            <person name="Kuhnert E."/>
            <person name="Cox R.J."/>
            <person name="Crous P.W."/>
            <person name="Spatafora J.W."/>
            <person name="Lail K."/>
            <person name="Amirebrahimi M."/>
            <person name="Lipzen A."/>
            <person name="Pangilinan J."/>
            <person name="Andreopoulos W."/>
            <person name="Hayes R.D."/>
            <person name="Ng V."/>
            <person name="Grigoriev I.V."/>
            <person name="Jackson S.A."/>
            <person name="Sutton T.D.S."/>
            <person name="Dobson A.D.W."/>
            <person name="Rama T."/>
        </authorList>
    </citation>
    <scope>NUCLEOTIDE SEQUENCE</scope>
    <source>
        <strain evidence="2">TRa018bII</strain>
    </source>
</reference>
<evidence type="ECO:0000313" key="3">
    <source>
        <dbReference type="Proteomes" id="UP000824998"/>
    </source>
</evidence>
<keyword evidence="3" id="KW-1185">Reference proteome</keyword>
<dbReference type="OrthoDB" id="3912356at2759"/>
<dbReference type="AlphaFoldDB" id="A0A9P7YNX9"/>
<sequence length="482" mass="54625">MADISLRKPSLTERLARALKPKASGEKLRKKSWSGPEARKPSSVGGSSLGRRGVGSRNQYTADDNLDQVDIQTGERRDDTELLHNLAHTGSFDSLHDPIHDPSQHNSSISGNEVFAKLPDRAWNNLVAHLVLSSTATLAFSCQVLRNRLKKDAWSILNLSVNHDQKIEFLVTLDSSLPDHLLCYQCAIYHRRTKKGEEKLKAANILNPLFNCPWANEPTEIPLKSWLVPGHKLPFSFVQLTLRHERYGSQYGIPVRDLDRRWKNVNSGWSQQIRYYYHNNHLLMRSVSKSFASAGLPPSGLRHLLYSANHDYFPYFSVCSHWRDGELMNLCKCALGHIPMPRETITQQLQKGKMISRGLLHSNPIVTLCSKCRPMRRCPECPSEYLIEIKFEENRTDPNPVTRFKQAISVTRWSDLGDGSTPLSLEWAACNGRAEYDSFAHIGKRAISGTFESQSGVTMPSQRMLSLNPKNVKLGEEGHDWY</sequence>